<organism evidence="5">
    <name type="scientific">Marivirga arenosa</name>
    <dbReference type="NCBI Taxonomy" id="3059076"/>
    <lineage>
        <taxon>Bacteria</taxon>
        <taxon>Pseudomonadati</taxon>
        <taxon>Bacteroidota</taxon>
        <taxon>Cytophagia</taxon>
        <taxon>Cytophagales</taxon>
        <taxon>Marivirgaceae</taxon>
        <taxon>Marivirga</taxon>
    </lineage>
</organism>
<dbReference type="SUPFAM" id="SSF54631">
    <property type="entry name" value="CBS-domain pair"/>
    <property type="match status" value="1"/>
</dbReference>
<proteinExistence type="predicted"/>
<dbReference type="Proteomes" id="UP001232019">
    <property type="component" value="Chromosome"/>
</dbReference>
<dbReference type="Pfam" id="PF10335">
    <property type="entry name" value="DUF294_C"/>
    <property type="match status" value="1"/>
</dbReference>
<protein>
    <submittedName>
        <fullName evidence="5">DUF294 nucleotidyltransferase-like domain-containing protein</fullName>
    </submittedName>
</protein>
<dbReference type="Pfam" id="PF03445">
    <property type="entry name" value="DUF294"/>
    <property type="match status" value="1"/>
</dbReference>
<accession>A0AA51ZXA9</accession>
<feature type="domain" description="CBS" evidence="4">
    <location>
        <begin position="234"/>
        <end position="290"/>
    </location>
</feature>
<dbReference type="CDD" id="cd05401">
    <property type="entry name" value="NT_GlnE_GlnD_like"/>
    <property type="match status" value="1"/>
</dbReference>
<dbReference type="InterPro" id="IPR051462">
    <property type="entry name" value="CBS_domain-containing"/>
</dbReference>
<feature type="domain" description="CBS" evidence="4">
    <location>
        <begin position="169"/>
        <end position="226"/>
    </location>
</feature>
<sequence length="636" mass="73154">MVNIISSKIADLIVRFPPFDKLEKEELNKLSEEAEVLYFKSGETVFKQKEKAQPFIFFLKEGQVLLRETDGQEKKLVDICDEGELFGVRAMLTGNPYVFEAYCEEESLVYAFPLSIFKPLVDANNQVSLFFAAGLASGQKGAPQHIISSHNYRNTGSDLLSWQKPLNEFKESLILINCSSSIQSASQKMTTHSANCAVITDEKQRAVGIITDTDLRVKVVSTALSVQESVSKIMSTDLVTKEKGLPLAEYIISMMKYNIKHLIITEKEKVIGIFSQETLFSQLRSNPFAIIYSLESSENVEQLCYHRNKVDQFLQYYLEQNIKTSVVSQLITTINDSLIKRAIQLAILDMESEKYYKPKVAFAFISLGSEGREEQLLRTDQDNAIIFENVDAAAINYTREYFTQLGRKVNKILFEAGFDYCPADMMAGNPNWCLTLSEWKNRFSGWIHSPEKEALLMSTIFFDYRYIYGEQKLTKELDQFLQKEIRSNKIFLNFLAKNATKNPAPLSFFKNLIVERSGKHEKEFDLKARAMMPLTDIARVLCLEAGNVNTKNTIERYLFLAENDNSRKELYMQAAQAYEFLSQFRAIEGMRNQDSGRFISIKEITKFDRQLLRNSFEPIYDLQQMIELRFQLNYFS</sequence>
<dbReference type="InterPro" id="IPR046342">
    <property type="entry name" value="CBS_dom_sf"/>
</dbReference>
<dbReference type="PROSITE" id="PS50042">
    <property type="entry name" value="CNMP_BINDING_3"/>
    <property type="match status" value="1"/>
</dbReference>
<dbReference type="Gene3D" id="2.60.120.10">
    <property type="entry name" value="Jelly Rolls"/>
    <property type="match status" value="1"/>
</dbReference>
<evidence type="ECO:0000259" key="4">
    <source>
        <dbReference type="PROSITE" id="PS51371"/>
    </source>
</evidence>
<feature type="domain" description="Cyclic nucleotide-binding" evidence="3">
    <location>
        <begin position="18"/>
        <end position="121"/>
    </location>
</feature>
<evidence type="ECO:0000256" key="2">
    <source>
        <dbReference type="PROSITE-ProRule" id="PRU00703"/>
    </source>
</evidence>
<dbReference type="Gene3D" id="3.10.580.10">
    <property type="entry name" value="CBS-domain"/>
    <property type="match status" value="1"/>
</dbReference>
<dbReference type="PANTHER" id="PTHR48108">
    <property type="entry name" value="CBS DOMAIN-CONTAINING PROTEIN CBSX2, CHLOROPLASTIC"/>
    <property type="match status" value="1"/>
</dbReference>
<dbReference type="Pfam" id="PF00571">
    <property type="entry name" value="CBS"/>
    <property type="match status" value="2"/>
</dbReference>
<keyword evidence="2" id="KW-0129">CBS domain</keyword>
<name>A0AA51ZXA9_9BACT</name>
<evidence type="ECO:0000259" key="3">
    <source>
        <dbReference type="PROSITE" id="PS50042"/>
    </source>
</evidence>
<dbReference type="RefSeq" id="WP_322348014.1">
    <property type="nucleotide sequence ID" value="NZ_CP129968.2"/>
</dbReference>
<dbReference type="AlphaFoldDB" id="A0AA51ZXA9"/>
<gene>
    <name evidence="5" type="ORF">QYS47_30395</name>
</gene>
<dbReference type="InterPro" id="IPR014710">
    <property type="entry name" value="RmlC-like_jellyroll"/>
</dbReference>
<dbReference type="KEGG" id="marp:QYS47_30395"/>
<reference evidence="5" key="1">
    <citation type="submission" date="2023-08" db="EMBL/GenBank/DDBJ databases">
        <title>Comparative genomics and taxonomic characterization of three novel marine species of genus Marivirga.</title>
        <authorList>
            <person name="Muhammad N."/>
            <person name="Kim S.-G."/>
        </authorList>
    </citation>
    <scope>NUCLEOTIDE SEQUENCE</scope>
    <source>
        <strain evidence="5">BKB1-2</strain>
    </source>
</reference>
<dbReference type="PROSITE" id="PS51371">
    <property type="entry name" value="CBS"/>
    <property type="match status" value="2"/>
</dbReference>
<dbReference type="GO" id="GO:0008773">
    <property type="term" value="F:[protein-PII] uridylyltransferase activity"/>
    <property type="evidence" value="ECO:0007669"/>
    <property type="project" value="InterPro"/>
</dbReference>
<dbReference type="InterPro" id="IPR005105">
    <property type="entry name" value="GlnD_Uridyltrans_N"/>
</dbReference>
<evidence type="ECO:0000256" key="1">
    <source>
        <dbReference type="ARBA" id="ARBA00022737"/>
    </source>
</evidence>
<dbReference type="SMART" id="SM00116">
    <property type="entry name" value="CBS"/>
    <property type="match status" value="2"/>
</dbReference>
<dbReference type="SMART" id="SM00100">
    <property type="entry name" value="cNMP"/>
    <property type="match status" value="1"/>
</dbReference>
<dbReference type="InterPro" id="IPR000644">
    <property type="entry name" value="CBS_dom"/>
</dbReference>
<dbReference type="Pfam" id="PF00027">
    <property type="entry name" value="cNMP_binding"/>
    <property type="match status" value="1"/>
</dbReference>
<evidence type="ECO:0000313" key="5">
    <source>
        <dbReference type="EMBL" id="WNB18498.1"/>
    </source>
</evidence>
<dbReference type="InterPro" id="IPR018821">
    <property type="entry name" value="DUF294_put_nucleoTrafse_sb-bd"/>
</dbReference>
<dbReference type="CDD" id="cd00038">
    <property type="entry name" value="CAP_ED"/>
    <property type="match status" value="1"/>
</dbReference>
<dbReference type="InterPro" id="IPR018490">
    <property type="entry name" value="cNMP-bd_dom_sf"/>
</dbReference>
<dbReference type="SUPFAM" id="SSF51206">
    <property type="entry name" value="cAMP-binding domain-like"/>
    <property type="match status" value="1"/>
</dbReference>
<keyword evidence="1" id="KW-0677">Repeat</keyword>
<dbReference type="InterPro" id="IPR000595">
    <property type="entry name" value="cNMP-bd_dom"/>
</dbReference>
<dbReference type="EMBL" id="CP129968">
    <property type="protein sequence ID" value="WNB18498.1"/>
    <property type="molecule type" value="Genomic_DNA"/>
</dbReference>
<dbReference type="PANTHER" id="PTHR48108:SF34">
    <property type="entry name" value="CBS DOMAIN-CONTAINING PROTEIN YHCV"/>
    <property type="match status" value="1"/>
</dbReference>